<dbReference type="AlphaFoldDB" id="A0A9E7FGK7"/>
<dbReference type="Proteomes" id="UP001055439">
    <property type="component" value="Chromosome 4"/>
</dbReference>
<sequence>MAVLLMHVDFWESSASLKVQCRDLSRRRAFEPFSHYPSILRRKKTVAVSFVVLLQILLPTHFDFHGNALAIHF</sequence>
<organism evidence="1 2">
    <name type="scientific">Musa troglodytarum</name>
    <name type="common">fe'i banana</name>
    <dbReference type="NCBI Taxonomy" id="320322"/>
    <lineage>
        <taxon>Eukaryota</taxon>
        <taxon>Viridiplantae</taxon>
        <taxon>Streptophyta</taxon>
        <taxon>Embryophyta</taxon>
        <taxon>Tracheophyta</taxon>
        <taxon>Spermatophyta</taxon>
        <taxon>Magnoliopsida</taxon>
        <taxon>Liliopsida</taxon>
        <taxon>Zingiberales</taxon>
        <taxon>Musaceae</taxon>
        <taxon>Musa</taxon>
    </lineage>
</organism>
<accession>A0A9E7FGK7</accession>
<keyword evidence="2" id="KW-1185">Reference proteome</keyword>
<name>A0A9E7FGK7_9LILI</name>
<protein>
    <submittedName>
        <fullName evidence="1">Uncharacterized protein</fullName>
    </submittedName>
</protein>
<reference evidence="1" key="1">
    <citation type="submission" date="2022-05" db="EMBL/GenBank/DDBJ databases">
        <title>The Musa troglodytarum L. genome provides insights into the mechanism of non-climacteric behaviour and enrichment of carotenoids.</title>
        <authorList>
            <person name="Wang J."/>
        </authorList>
    </citation>
    <scope>NUCLEOTIDE SEQUENCE</scope>
    <source>
        <tissue evidence="1">Leaf</tissue>
    </source>
</reference>
<proteinExistence type="predicted"/>
<evidence type="ECO:0000313" key="1">
    <source>
        <dbReference type="EMBL" id="URD95529.1"/>
    </source>
</evidence>
<evidence type="ECO:0000313" key="2">
    <source>
        <dbReference type="Proteomes" id="UP001055439"/>
    </source>
</evidence>
<dbReference type="EMBL" id="CP097506">
    <property type="protein sequence ID" value="URD95529.1"/>
    <property type="molecule type" value="Genomic_DNA"/>
</dbReference>
<gene>
    <name evidence="1" type="ORF">MUK42_25870</name>
</gene>